<dbReference type="AlphaFoldDB" id="A0A3N2QTI9"/>
<dbReference type="InterPro" id="IPR036237">
    <property type="entry name" value="Xyl_isomerase-like_sf"/>
</dbReference>
<evidence type="ECO:0000259" key="1">
    <source>
        <dbReference type="Pfam" id="PF01261"/>
    </source>
</evidence>
<dbReference type="EMBL" id="RDRB01000009">
    <property type="protein sequence ID" value="ROT98513.1"/>
    <property type="molecule type" value="Genomic_DNA"/>
</dbReference>
<feature type="domain" description="Xylose isomerase-like TIM barrel" evidence="1">
    <location>
        <begin position="29"/>
        <end position="245"/>
    </location>
</feature>
<dbReference type="InterPro" id="IPR050312">
    <property type="entry name" value="IolE/XylAMocC-like"/>
</dbReference>
<dbReference type="Gene3D" id="3.20.20.150">
    <property type="entry name" value="Divalent-metal-dependent TIM barrel enzymes"/>
    <property type="match status" value="1"/>
</dbReference>
<dbReference type="OrthoDB" id="9804047at2"/>
<gene>
    <name evidence="2" type="ORF">EAT49_16355</name>
</gene>
<dbReference type="SUPFAM" id="SSF51658">
    <property type="entry name" value="Xylose isomerase-like"/>
    <property type="match status" value="1"/>
</dbReference>
<evidence type="ECO:0000313" key="3">
    <source>
        <dbReference type="Proteomes" id="UP000268016"/>
    </source>
</evidence>
<keyword evidence="3" id="KW-1185">Reference proteome</keyword>
<protein>
    <submittedName>
        <fullName evidence="2">Sugar phosphate isomerase/epimerase</fullName>
    </submittedName>
</protein>
<evidence type="ECO:0000313" key="2">
    <source>
        <dbReference type="EMBL" id="ROT98513.1"/>
    </source>
</evidence>
<dbReference type="GO" id="GO:0016853">
    <property type="term" value="F:isomerase activity"/>
    <property type="evidence" value="ECO:0007669"/>
    <property type="project" value="UniProtKB-KW"/>
</dbReference>
<organism evidence="2 3">
    <name type="scientific">Histidinibacterium lentulum</name>
    <dbReference type="NCBI Taxonomy" id="2480588"/>
    <lineage>
        <taxon>Bacteria</taxon>
        <taxon>Pseudomonadati</taxon>
        <taxon>Pseudomonadota</taxon>
        <taxon>Alphaproteobacteria</taxon>
        <taxon>Rhodobacterales</taxon>
        <taxon>Paracoccaceae</taxon>
        <taxon>Histidinibacterium</taxon>
    </lineage>
</organism>
<proteinExistence type="predicted"/>
<dbReference type="InterPro" id="IPR013022">
    <property type="entry name" value="Xyl_isomerase-like_TIM-brl"/>
</dbReference>
<accession>A0A3N2QTI9</accession>
<dbReference type="PANTHER" id="PTHR12110:SF41">
    <property type="entry name" value="INOSOSE DEHYDRATASE"/>
    <property type="match status" value="1"/>
</dbReference>
<keyword evidence="2" id="KW-0413">Isomerase</keyword>
<comment type="caution">
    <text evidence="2">The sequence shown here is derived from an EMBL/GenBank/DDBJ whole genome shotgun (WGS) entry which is preliminary data.</text>
</comment>
<name>A0A3N2QTI9_9RHOB</name>
<sequence>MFIGTNVYGWKQLAQLADRPFDRRAAMRSAREAGLTGWEDAVRTPEEAAGVAEDAAAEGLSMGSVYVFGAFHDEAPAREATETALAIADVLQPHGVARYISNPDPLPEGALKSDAQLRIQRTALESLGRSLAERGAELLFHTHAPEMRAAAREFHHMLAATDPAAVRLCLDVHWIWRGAGNSMVALEDVIRLYGSRVSELHLRQSRGGVWDQSIGEGDIDLARVAEMLAEQGARPLLVIEHAYEDGTPMTMELIAAHAASVETVARLFGPIGA</sequence>
<dbReference type="Proteomes" id="UP000268016">
    <property type="component" value="Unassembled WGS sequence"/>
</dbReference>
<dbReference type="PANTHER" id="PTHR12110">
    <property type="entry name" value="HYDROXYPYRUVATE ISOMERASE"/>
    <property type="match status" value="1"/>
</dbReference>
<dbReference type="RefSeq" id="WP_123643380.1">
    <property type="nucleotide sequence ID" value="NZ_ML119089.1"/>
</dbReference>
<dbReference type="Pfam" id="PF01261">
    <property type="entry name" value="AP_endonuc_2"/>
    <property type="match status" value="1"/>
</dbReference>
<reference evidence="2 3" key="1">
    <citation type="submission" date="2018-10" db="EMBL/GenBank/DDBJ databases">
        <title>Histidinibacterium lentulum gen. nov., sp. nov., a marine bacterium from the culture broth of Picochlorum sp. 122.</title>
        <authorList>
            <person name="Wang G."/>
        </authorList>
    </citation>
    <scope>NUCLEOTIDE SEQUENCE [LARGE SCALE GENOMIC DNA]</scope>
    <source>
        <strain evidence="2 3">B17</strain>
    </source>
</reference>